<sequence length="149" mass="15103">MTIDVPPDTRFPTPVLVGVLGLGAVVVSMMQTLVVPILGLIQQDLRVSTTDATWLTTATLLAAAVCAPLAGRLGDQYGARRVLLAVLALTVAGSVVAAVSSTLPWLIAARAMQGVSTAIFPLAQSVLRHGLPAGRLPAAMGAVSGALAI</sequence>
<evidence type="ECO:0000313" key="9">
    <source>
        <dbReference type="Proteomes" id="UP001597053"/>
    </source>
</evidence>
<feature type="transmembrane region" description="Helical" evidence="6">
    <location>
        <begin position="15"/>
        <end position="40"/>
    </location>
</feature>
<reference evidence="9" key="1">
    <citation type="journal article" date="2019" name="Int. J. Syst. Evol. Microbiol.">
        <title>The Global Catalogue of Microorganisms (GCM) 10K type strain sequencing project: providing services to taxonomists for standard genome sequencing and annotation.</title>
        <authorList>
            <consortium name="The Broad Institute Genomics Platform"/>
            <consortium name="The Broad Institute Genome Sequencing Center for Infectious Disease"/>
            <person name="Wu L."/>
            <person name="Ma J."/>
        </authorList>
    </citation>
    <scope>NUCLEOTIDE SEQUENCE [LARGE SCALE GENOMIC DNA]</scope>
    <source>
        <strain evidence="9">JCM 32148</strain>
    </source>
</reference>
<dbReference type="EMBL" id="JBHTHM010001685">
    <property type="protein sequence ID" value="MFD0786975.1"/>
    <property type="molecule type" value="Genomic_DNA"/>
</dbReference>
<dbReference type="Pfam" id="PF07690">
    <property type="entry name" value="MFS_1"/>
    <property type="match status" value="1"/>
</dbReference>
<evidence type="ECO:0000256" key="3">
    <source>
        <dbReference type="ARBA" id="ARBA00022692"/>
    </source>
</evidence>
<comment type="subcellular location">
    <subcellularLocation>
        <location evidence="1">Cell membrane</location>
        <topology evidence="1">Multi-pass membrane protein</topology>
    </subcellularLocation>
</comment>
<dbReference type="InterPro" id="IPR011701">
    <property type="entry name" value="MFS"/>
</dbReference>
<evidence type="ECO:0000259" key="7">
    <source>
        <dbReference type="PROSITE" id="PS50850"/>
    </source>
</evidence>
<feature type="transmembrane region" description="Helical" evidence="6">
    <location>
        <begin position="82"/>
        <end position="107"/>
    </location>
</feature>
<feature type="domain" description="Major facilitator superfamily (MFS) profile" evidence="7">
    <location>
        <begin position="16"/>
        <end position="149"/>
    </location>
</feature>
<evidence type="ECO:0000256" key="2">
    <source>
        <dbReference type="ARBA" id="ARBA00022448"/>
    </source>
</evidence>
<feature type="transmembrane region" description="Helical" evidence="6">
    <location>
        <begin position="52"/>
        <end position="70"/>
    </location>
</feature>
<evidence type="ECO:0000313" key="8">
    <source>
        <dbReference type="EMBL" id="MFD0786975.1"/>
    </source>
</evidence>
<dbReference type="Gene3D" id="1.20.1720.10">
    <property type="entry name" value="Multidrug resistance protein D"/>
    <property type="match status" value="1"/>
</dbReference>
<evidence type="ECO:0000256" key="6">
    <source>
        <dbReference type="SAM" id="Phobius"/>
    </source>
</evidence>
<keyword evidence="4 6" id="KW-1133">Transmembrane helix</keyword>
<evidence type="ECO:0000256" key="1">
    <source>
        <dbReference type="ARBA" id="ARBA00004651"/>
    </source>
</evidence>
<dbReference type="InterPro" id="IPR020846">
    <property type="entry name" value="MFS_dom"/>
</dbReference>
<organism evidence="8 9">
    <name type="scientific">Micromonospora azadirachtae</name>
    <dbReference type="NCBI Taxonomy" id="1970735"/>
    <lineage>
        <taxon>Bacteria</taxon>
        <taxon>Bacillati</taxon>
        <taxon>Actinomycetota</taxon>
        <taxon>Actinomycetes</taxon>
        <taxon>Micromonosporales</taxon>
        <taxon>Micromonosporaceae</taxon>
        <taxon>Micromonospora</taxon>
    </lineage>
</organism>
<evidence type="ECO:0000256" key="4">
    <source>
        <dbReference type="ARBA" id="ARBA00022989"/>
    </source>
</evidence>
<accession>A0ABW3A7Z8</accession>
<keyword evidence="2" id="KW-0813">Transport</keyword>
<dbReference type="PANTHER" id="PTHR42718:SF9">
    <property type="entry name" value="MAJOR FACILITATOR SUPERFAMILY MULTIDRUG TRANSPORTER MFSC"/>
    <property type="match status" value="1"/>
</dbReference>
<dbReference type="Proteomes" id="UP001597053">
    <property type="component" value="Unassembled WGS sequence"/>
</dbReference>
<evidence type="ECO:0000256" key="5">
    <source>
        <dbReference type="ARBA" id="ARBA00023136"/>
    </source>
</evidence>
<keyword evidence="5 6" id="KW-0472">Membrane</keyword>
<protein>
    <submittedName>
        <fullName evidence="8">MFS transporter</fullName>
    </submittedName>
</protein>
<comment type="caution">
    <text evidence="8">The sequence shown here is derived from an EMBL/GenBank/DDBJ whole genome shotgun (WGS) entry which is preliminary data.</text>
</comment>
<proteinExistence type="predicted"/>
<gene>
    <name evidence="8" type="ORF">ACFQZ8_24005</name>
</gene>
<keyword evidence="3 6" id="KW-0812">Transmembrane</keyword>
<feature type="non-terminal residue" evidence="8">
    <location>
        <position position="149"/>
    </location>
</feature>
<dbReference type="InterPro" id="IPR036259">
    <property type="entry name" value="MFS_trans_sf"/>
</dbReference>
<name>A0ABW3A7Z8_9ACTN</name>
<dbReference type="PROSITE" id="PS50850">
    <property type="entry name" value="MFS"/>
    <property type="match status" value="1"/>
</dbReference>
<keyword evidence="9" id="KW-1185">Reference proteome</keyword>
<dbReference type="PANTHER" id="PTHR42718">
    <property type="entry name" value="MAJOR FACILITATOR SUPERFAMILY MULTIDRUG TRANSPORTER MFSC"/>
    <property type="match status" value="1"/>
</dbReference>
<dbReference type="SUPFAM" id="SSF103473">
    <property type="entry name" value="MFS general substrate transporter"/>
    <property type="match status" value="1"/>
</dbReference>